<keyword evidence="9 12" id="KW-0472">Membrane</keyword>
<organism evidence="14 15">
    <name type="scientific">Umbelopsis vinacea</name>
    <dbReference type="NCBI Taxonomy" id="44442"/>
    <lineage>
        <taxon>Eukaryota</taxon>
        <taxon>Fungi</taxon>
        <taxon>Fungi incertae sedis</taxon>
        <taxon>Mucoromycota</taxon>
        <taxon>Mucoromycotina</taxon>
        <taxon>Umbelopsidomycetes</taxon>
        <taxon>Umbelopsidales</taxon>
        <taxon>Umbelopsidaceae</taxon>
        <taxon>Umbelopsis</taxon>
    </lineage>
</organism>
<keyword evidence="8" id="KW-0406">Ion transport</keyword>
<keyword evidence="10" id="KW-0739">Sodium transport</keyword>
<dbReference type="OrthoDB" id="2190219at2759"/>
<feature type="domain" description="Cation/H+ exchanger transmembrane" evidence="13">
    <location>
        <begin position="22"/>
        <end position="419"/>
    </location>
</feature>
<dbReference type="GO" id="GO:0005886">
    <property type="term" value="C:plasma membrane"/>
    <property type="evidence" value="ECO:0007669"/>
    <property type="project" value="InterPro"/>
</dbReference>
<evidence type="ECO:0000256" key="9">
    <source>
        <dbReference type="ARBA" id="ARBA00023136"/>
    </source>
</evidence>
<protein>
    <recommendedName>
        <fullName evidence="13">Cation/H+ exchanger transmembrane domain-containing protein</fullName>
    </recommendedName>
</protein>
<evidence type="ECO:0000259" key="13">
    <source>
        <dbReference type="Pfam" id="PF00999"/>
    </source>
</evidence>
<dbReference type="GO" id="GO:0036376">
    <property type="term" value="P:sodium ion export across plasma membrane"/>
    <property type="evidence" value="ECO:0007669"/>
    <property type="project" value="InterPro"/>
</dbReference>
<evidence type="ECO:0000313" key="14">
    <source>
        <dbReference type="EMBL" id="KAG2187625.1"/>
    </source>
</evidence>
<accession>A0A8H7ULI6</accession>
<evidence type="ECO:0000256" key="12">
    <source>
        <dbReference type="SAM" id="Phobius"/>
    </source>
</evidence>
<dbReference type="Proteomes" id="UP000612746">
    <property type="component" value="Unassembled WGS sequence"/>
</dbReference>
<feature type="transmembrane region" description="Helical" evidence="12">
    <location>
        <begin position="237"/>
        <end position="254"/>
    </location>
</feature>
<keyword evidence="3" id="KW-0813">Transport</keyword>
<dbReference type="PANTHER" id="PTHR31382:SF1">
    <property type="entry name" value="SODIUM ION_PROTON EXCHANGER (EUROFUNG)"/>
    <property type="match status" value="1"/>
</dbReference>
<gene>
    <name evidence="14" type="ORF">INT44_005315</name>
</gene>
<evidence type="ECO:0000256" key="6">
    <source>
        <dbReference type="ARBA" id="ARBA00022989"/>
    </source>
</evidence>
<dbReference type="Pfam" id="PF00999">
    <property type="entry name" value="Na_H_Exchanger"/>
    <property type="match status" value="1"/>
</dbReference>
<evidence type="ECO:0000256" key="1">
    <source>
        <dbReference type="ARBA" id="ARBA00004141"/>
    </source>
</evidence>
<feature type="transmembrane region" description="Helical" evidence="12">
    <location>
        <begin position="96"/>
        <end position="119"/>
    </location>
</feature>
<dbReference type="InterPro" id="IPR006153">
    <property type="entry name" value="Cation/H_exchanger_TM"/>
</dbReference>
<dbReference type="InterPro" id="IPR004712">
    <property type="entry name" value="Na+/H+_antiporter_fungi"/>
</dbReference>
<feature type="transmembrane region" description="Helical" evidence="12">
    <location>
        <begin position="360"/>
        <end position="380"/>
    </location>
</feature>
<keyword evidence="15" id="KW-1185">Reference proteome</keyword>
<evidence type="ECO:0000256" key="7">
    <source>
        <dbReference type="ARBA" id="ARBA00023053"/>
    </source>
</evidence>
<feature type="transmembrane region" description="Helical" evidence="12">
    <location>
        <begin position="400"/>
        <end position="421"/>
    </location>
</feature>
<evidence type="ECO:0000256" key="10">
    <source>
        <dbReference type="ARBA" id="ARBA00023201"/>
    </source>
</evidence>
<comment type="caution">
    <text evidence="14">The sequence shown here is derived from an EMBL/GenBank/DDBJ whole genome shotgun (WGS) entry which is preliminary data.</text>
</comment>
<feature type="transmembrane region" description="Helical" evidence="12">
    <location>
        <begin position="196"/>
        <end position="217"/>
    </location>
</feature>
<evidence type="ECO:0000313" key="15">
    <source>
        <dbReference type="Proteomes" id="UP000612746"/>
    </source>
</evidence>
<keyword evidence="5 12" id="KW-0812">Transmembrane</keyword>
<feature type="compositionally biased region" description="Polar residues" evidence="11">
    <location>
        <begin position="504"/>
        <end position="538"/>
    </location>
</feature>
<dbReference type="FunFam" id="1.20.1530.20:FF:000015">
    <property type="entry name" value="Na(+)/H(+) antiporter 2"/>
    <property type="match status" value="1"/>
</dbReference>
<name>A0A8H7ULI6_9FUNG</name>
<keyword evidence="6 12" id="KW-1133">Transmembrane helix</keyword>
<evidence type="ECO:0000256" key="8">
    <source>
        <dbReference type="ARBA" id="ARBA00023065"/>
    </source>
</evidence>
<dbReference type="GO" id="GO:0042391">
    <property type="term" value="P:regulation of membrane potential"/>
    <property type="evidence" value="ECO:0007669"/>
    <property type="project" value="InterPro"/>
</dbReference>
<feature type="transmembrane region" description="Helical" evidence="12">
    <location>
        <begin position="68"/>
        <end position="89"/>
    </location>
</feature>
<feature type="transmembrane region" description="Helical" evidence="12">
    <location>
        <begin position="35"/>
        <end position="53"/>
    </location>
</feature>
<dbReference type="PANTHER" id="PTHR31382">
    <property type="entry name" value="NA(+)/H(+) ANTIPORTER"/>
    <property type="match status" value="1"/>
</dbReference>
<keyword evidence="4" id="KW-0050">Antiport</keyword>
<dbReference type="EMBL" id="JAEPRA010000003">
    <property type="protein sequence ID" value="KAG2187625.1"/>
    <property type="molecule type" value="Genomic_DNA"/>
</dbReference>
<dbReference type="AlphaFoldDB" id="A0A8H7ULI6"/>
<evidence type="ECO:0000256" key="3">
    <source>
        <dbReference type="ARBA" id="ARBA00022448"/>
    </source>
</evidence>
<evidence type="ECO:0000256" key="4">
    <source>
        <dbReference type="ARBA" id="ARBA00022449"/>
    </source>
</evidence>
<dbReference type="GO" id="GO:0120029">
    <property type="term" value="P:proton export across plasma membrane"/>
    <property type="evidence" value="ECO:0007669"/>
    <property type="project" value="InterPro"/>
</dbReference>
<keyword evidence="7" id="KW-0915">Sodium</keyword>
<feature type="transmembrane region" description="Helical" evidence="12">
    <location>
        <begin position="325"/>
        <end position="348"/>
    </location>
</feature>
<reference evidence="14" key="1">
    <citation type="submission" date="2020-12" db="EMBL/GenBank/DDBJ databases">
        <title>Metabolic potential, ecology and presence of endohyphal bacteria is reflected in genomic diversity of Mucoromycotina.</title>
        <authorList>
            <person name="Muszewska A."/>
            <person name="Okrasinska A."/>
            <person name="Steczkiewicz K."/>
            <person name="Drgas O."/>
            <person name="Orlowska M."/>
            <person name="Perlinska-Lenart U."/>
            <person name="Aleksandrzak-Piekarczyk T."/>
            <person name="Szatraj K."/>
            <person name="Zielenkiewicz U."/>
            <person name="Pilsyk S."/>
            <person name="Malc E."/>
            <person name="Mieczkowski P."/>
            <person name="Kruszewska J.S."/>
            <person name="Biernat P."/>
            <person name="Pawlowska J."/>
        </authorList>
    </citation>
    <scope>NUCLEOTIDE SEQUENCE</scope>
    <source>
        <strain evidence="14">WA0000051536</strain>
    </source>
</reference>
<comment type="subcellular location">
    <subcellularLocation>
        <location evidence="1">Membrane</location>
        <topology evidence="1">Multi-pass membrane protein</topology>
    </subcellularLocation>
</comment>
<proteinExistence type="inferred from homology"/>
<evidence type="ECO:0000256" key="11">
    <source>
        <dbReference type="SAM" id="MobiDB-lite"/>
    </source>
</evidence>
<feature type="transmembrane region" description="Helical" evidence="12">
    <location>
        <begin position="6"/>
        <end position="26"/>
    </location>
</feature>
<evidence type="ECO:0000256" key="5">
    <source>
        <dbReference type="ARBA" id="ARBA00022692"/>
    </source>
</evidence>
<evidence type="ECO:0000256" key="2">
    <source>
        <dbReference type="ARBA" id="ARBA00005248"/>
    </source>
</evidence>
<dbReference type="GO" id="GO:0015385">
    <property type="term" value="F:sodium:proton antiporter activity"/>
    <property type="evidence" value="ECO:0007669"/>
    <property type="project" value="InterPro"/>
</dbReference>
<feature type="region of interest" description="Disordered" evidence="11">
    <location>
        <begin position="500"/>
        <end position="566"/>
    </location>
</feature>
<sequence length="566" mass="61992">MVSQVSLTCAILGGFIVIYGLVSGFVKQRLYLSEAFIATAVGIAFGPLGANWFSPSSFGNEEAITREFARLCIAIQVMAAGVALPKAYLWKEIRSLTILLIPGMIWMWLSSSLLVWWLIPGLNFLESLMIASCFTPTDPVLASSIVQGHFAEQHVPFHIRNLILAESGANDGLGYPFLFLAVYLLQMPTGQAIGKWFYWILAFQILLSTIIGFVVGFIARKALKFAEQRKMIDKESFLVYAVALAVSGCGRLFLTGTVSIIGSDDLLACFIAGNSFTWDDWFRIETENAHMAEVVDVLLNLSMFVYIGATVPWDSFTDSSLSLSLWRLFVLAILVLLLRRLPIVLATYKFAPAIHNFREALFTGWFGPIGVGALFYYTVAIEQFAVDGPDAHARSVVKPIVYFMILASVLVHGNTIPMFYLGSFASRTITRTSFSSSGTNSVSRLPKLSFGTDIFSRHSKGKSNVSATRDGVPVAREGIDVPLDVSHPPKQTAITIITPDNIRTKPNMTHSESAPSFSSSTLAQNKNAEASSSRLVTEQSDRDENQLAGMAHSPGRTSSESLDDII</sequence>
<comment type="similarity">
    <text evidence="2">Belongs to the fungal Na(+)/H(+) exchanger family.</text>
</comment>